<evidence type="ECO:0000313" key="4">
    <source>
        <dbReference type="Proteomes" id="UP000688137"/>
    </source>
</evidence>
<feature type="coiled-coil region" evidence="1">
    <location>
        <begin position="58"/>
        <end position="150"/>
    </location>
</feature>
<name>A0A8S1MKU3_PARPR</name>
<gene>
    <name evidence="3" type="ORF">PPRIM_AZ9-3.1.T0580122</name>
</gene>
<keyword evidence="2" id="KW-0732">Signal</keyword>
<feature type="signal peptide" evidence="2">
    <location>
        <begin position="1"/>
        <end position="21"/>
    </location>
</feature>
<reference evidence="3" key="1">
    <citation type="submission" date="2021-01" db="EMBL/GenBank/DDBJ databases">
        <authorList>
            <consortium name="Genoscope - CEA"/>
            <person name="William W."/>
        </authorList>
    </citation>
    <scope>NUCLEOTIDE SEQUENCE</scope>
</reference>
<dbReference type="OMA" id="QISMSME"/>
<dbReference type="EMBL" id="CAJJDM010000059">
    <property type="protein sequence ID" value="CAD8077456.1"/>
    <property type="molecule type" value="Genomic_DNA"/>
</dbReference>
<protein>
    <submittedName>
        <fullName evidence="3">Uncharacterized protein</fullName>
    </submittedName>
</protein>
<keyword evidence="4" id="KW-1185">Reference proteome</keyword>
<feature type="chain" id="PRO_5035780440" evidence="2">
    <location>
        <begin position="22"/>
        <end position="368"/>
    </location>
</feature>
<evidence type="ECO:0000256" key="1">
    <source>
        <dbReference type="SAM" id="Coils"/>
    </source>
</evidence>
<sequence>MFKIAVCALLVLASTAINVQSSIWTSKDQKTFAQIHQSGWGKFILNFAELHLTTGGILSELNSEIEKLIDEMEEELAGVHHEFNRRTDVHNREVSRLEQEIQDKERELFNAHDFYDNVLIPQGERFAAQLEQLQENIAQNRQTLEQATVQRANDHETFEAQVVEHNDAIAAIDECLQLLSTLEAPSLAQVKKVQKNLVKIQNSLKKHNQFQIFVKVLLEITVDSNFADQGALRDIVVAFNNLRVELVDSLNQITADEADQVAEFNAQVIQLNQEHAEFQRAVVVKNAEIEANTTKQEQTLDLIDELDADLATLNGQLQAENDDYAFATDVYNATVAEYNKEINAANQALDLLNQPRFQDYVKSQLKGA</sequence>
<proteinExistence type="predicted"/>
<comment type="caution">
    <text evidence="3">The sequence shown here is derived from an EMBL/GenBank/DDBJ whole genome shotgun (WGS) entry which is preliminary data.</text>
</comment>
<organism evidence="3 4">
    <name type="scientific">Paramecium primaurelia</name>
    <dbReference type="NCBI Taxonomy" id="5886"/>
    <lineage>
        <taxon>Eukaryota</taxon>
        <taxon>Sar</taxon>
        <taxon>Alveolata</taxon>
        <taxon>Ciliophora</taxon>
        <taxon>Intramacronucleata</taxon>
        <taxon>Oligohymenophorea</taxon>
        <taxon>Peniculida</taxon>
        <taxon>Parameciidae</taxon>
        <taxon>Paramecium</taxon>
    </lineage>
</organism>
<evidence type="ECO:0000256" key="2">
    <source>
        <dbReference type="SAM" id="SignalP"/>
    </source>
</evidence>
<feature type="coiled-coil region" evidence="1">
    <location>
        <begin position="261"/>
        <end position="323"/>
    </location>
</feature>
<evidence type="ECO:0000313" key="3">
    <source>
        <dbReference type="EMBL" id="CAD8077456.1"/>
    </source>
</evidence>
<dbReference type="AlphaFoldDB" id="A0A8S1MKU3"/>
<keyword evidence="1" id="KW-0175">Coiled coil</keyword>
<dbReference type="Proteomes" id="UP000688137">
    <property type="component" value="Unassembled WGS sequence"/>
</dbReference>
<accession>A0A8S1MKU3</accession>